<name>A0A7G2CML5_9TRYP</name>
<feature type="region of interest" description="Disordered" evidence="1">
    <location>
        <begin position="202"/>
        <end position="223"/>
    </location>
</feature>
<dbReference type="EMBL" id="LR877160">
    <property type="protein sequence ID" value="CAD2220184.1"/>
    <property type="molecule type" value="Genomic_DNA"/>
</dbReference>
<feature type="region of interest" description="Disordered" evidence="1">
    <location>
        <begin position="37"/>
        <end position="61"/>
    </location>
</feature>
<proteinExistence type="predicted"/>
<sequence>MEACAVVYGCDTNDAKEVYFQRFLQLDLDSLERDGEALRERQEMAEEVQRRLHTSDAPPQEDRLVDLKDTVDRLPSLFDDEEESVVASDDPDASAEKDTDIDITEAYAPLYLSFLEHVSGARPVVDVLRQFEHFDATDRLHERRRWRAVMEKLISESYHQLTADDIRDAIVLNHQLHSVKFFDLKLGDTVREIVQVLQRDVNAGSGNRDTPAEVSPAHPERRV</sequence>
<dbReference type="VEuPathDB" id="TriTrypDB:ADEAN_000769900"/>
<dbReference type="AlphaFoldDB" id="A0A7G2CML5"/>
<dbReference type="Proteomes" id="UP000515908">
    <property type="component" value="Chromosome 16"/>
</dbReference>
<protein>
    <submittedName>
        <fullName evidence="2">Uncharacterized protein</fullName>
    </submittedName>
</protein>
<evidence type="ECO:0000313" key="3">
    <source>
        <dbReference type="Proteomes" id="UP000515908"/>
    </source>
</evidence>
<accession>A0A7G2CML5</accession>
<keyword evidence="3" id="KW-1185">Reference proteome</keyword>
<organism evidence="2 3">
    <name type="scientific">Angomonas deanei</name>
    <dbReference type="NCBI Taxonomy" id="59799"/>
    <lineage>
        <taxon>Eukaryota</taxon>
        <taxon>Discoba</taxon>
        <taxon>Euglenozoa</taxon>
        <taxon>Kinetoplastea</taxon>
        <taxon>Metakinetoplastina</taxon>
        <taxon>Trypanosomatida</taxon>
        <taxon>Trypanosomatidae</taxon>
        <taxon>Strigomonadinae</taxon>
        <taxon>Angomonas</taxon>
    </lineage>
</organism>
<dbReference type="OrthoDB" id="272131at2759"/>
<evidence type="ECO:0000256" key="1">
    <source>
        <dbReference type="SAM" id="MobiDB-lite"/>
    </source>
</evidence>
<reference evidence="2 3" key="1">
    <citation type="submission" date="2020-08" db="EMBL/GenBank/DDBJ databases">
        <authorList>
            <person name="Newling K."/>
            <person name="Davey J."/>
            <person name="Forrester S."/>
        </authorList>
    </citation>
    <scope>NUCLEOTIDE SEQUENCE [LARGE SCALE GENOMIC DNA]</scope>
    <source>
        <strain evidence="3">Crithidia deanei Carvalho (ATCC PRA-265)</strain>
    </source>
</reference>
<evidence type="ECO:0000313" key="2">
    <source>
        <dbReference type="EMBL" id="CAD2220184.1"/>
    </source>
</evidence>
<gene>
    <name evidence="2" type="ORF">ADEAN_000769900</name>
</gene>